<evidence type="ECO:0000313" key="3">
    <source>
        <dbReference type="EMBL" id="QDZ01850.1"/>
    </source>
</evidence>
<evidence type="ECO:0000256" key="1">
    <source>
        <dbReference type="SAM" id="MobiDB-lite"/>
    </source>
</evidence>
<name>A0A5B8L2C1_9HYPH</name>
<feature type="compositionally biased region" description="Basic and acidic residues" evidence="1">
    <location>
        <begin position="128"/>
        <end position="143"/>
    </location>
</feature>
<gene>
    <name evidence="3" type="primary">fxsA</name>
    <name evidence="3" type="ORF">FQ775_16520</name>
</gene>
<evidence type="ECO:0000256" key="2">
    <source>
        <dbReference type="SAM" id="Phobius"/>
    </source>
</evidence>
<feature type="transmembrane region" description="Helical" evidence="2">
    <location>
        <begin position="73"/>
        <end position="92"/>
    </location>
</feature>
<feature type="compositionally biased region" description="Basic and acidic residues" evidence="1">
    <location>
        <begin position="158"/>
        <end position="167"/>
    </location>
</feature>
<accession>A0A5B8L2C1</accession>
<dbReference type="Pfam" id="PF04186">
    <property type="entry name" value="FxsA"/>
    <property type="match status" value="1"/>
</dbReference>
<keyword evidence="4" id="KW-1185">Reference proteome</keyword>
<feature type="transmembrane region" description="Helical" evidence="2">
    <location>
        <begin position="30"/>
        <end position="52"/>
    </location>
</feature>
<reference evidence="3" key="1">
    <citation type="submission" date="2020-04" db="EMBL/GenBank/DDBJ databases">
        <title>Nitratireductor sp. nov. isolated from mangrove soil.</title>
        <authorList>
            <person name="Ye Y."/>
        </authorList>
    </citation>
    <scope>NUCLEOTIDE SEQUENCE</scope>
    <source>
        <strain evidence="3">SY7</strain>
    </source>
</reference>
<dbReference type="RefSeq" id="WP_146300491.1">
    <property type="nucleotide sequence ID" value="NZ_CP042301.2"/>
</dbReference>
<keyword evidence="2" id="KW-1133">Transmembrane helix</keyword>
<dbReference type="KEGG" id="niy:FQ775_16520"/>
<protein>
    <submittedName>
        <fullName evidence="3">Membrane protein FxsA</fullName>
    </submittedName>
</protein>
<sequence length="167" mass="18284">MRFPLIFAIFLIVPMLEIAAFVVIGGRIGVAATLAIVVLTALVGSILLRVQGFGLLRRIQEETDQGRVPKREVVHGAMILFAGLLLLLPGFVTDAVGFTLFIPAIRDAIWGFVSSRLKVRFNVGIDPDDLRRPRPPGDGKTIDLDPDDFSSAGSAESPWRDDPKQRH</sequence>
<dbReference type="Proteomes" id="UP000321389">
    <property type="component" value="Chromosome"/>
</dbReference>
<dbReference type="InterPro" id="IPR007313">
    <property type="entry name" value="FxsA"/>
</dbReference>
<dbReference type="NCBIfam" id="NF008528">
    <property type="entry name" value="PRK11463.1-2"/>
    <property type="match status" value="1"/>
</dbReference>
<dbReference type="GO" id="GO:0016020">
    <property type="term" value="C:membrane"/>
    <property type="evidence" value="ECO:0007669"/>
    <property type="project" value="InterPro"/>
</dbReference>
<keyword evidence="2" id="KW-0472">Membrane</keyword>
<feature type="region of interest" description="Disordered" evidence="1">
    <location>
        <begin position="128"/>
        <end position="167"/>
    </location>
</feature>
<organism evidence="3 4">
    <name type="scientific">Nitratireductor mangrovi</name>
    <dbReference type="NCBI Taxonomy" id="2599600"/>
    <lineage>
        <taxon>Bacteria</taxon>
        <taxon>Pseudomonadati</taxon>
        <taxon>Pseudomonadota</taxon>
        <taxon>Alphaproteobacteria</taxon>
        <taxon>Hyphomicrobiales</taxon>
        <taxon>Phyllobacteriaceae</taxon>
        <taxon>Nitratireductor</taxon>
    </lineage>
</organism>
<dbReference type="PANTHER" id="PTHR35335">
    <property type="entry name" value="UPF0716 PROTEIN FXSA"/>
    <property type="match status" value="1"/>
</dbReference>
<dbReference type="EMBL" id="CP042301">
    <property type="protein sequence ID" value="QDZ01850.1"/>
    <property type="molecule type" value="Genomic_DNA"/>
</dbReference>
<keyword evidence="2" id="KW-0812">Transmembrane</keyword>
<proteinExistence type="predicted"/>
<dbReference type="PANTHER" id="PTHR35335:SF1">
    <property type="entry name" value="UPF0716 PROTEIN FXSA"/>
    <property type="match status" value="1"/>
</dbReference>
<dbReference type="AlphaFoldDB" id="A0A5B8L2C1"/>
<evidence type="ECO:0000313" key="4">
    <source>
        <dbReference type="Proteomes" id="UP000321389"/>
    </source>
</evidence>
<dbReference type="OrthoDB" id="9792788at2"/>